<proteinExistence type="inferred from homology"/>
<comment type="cofactor">
    <cofactor evidence="1">
        <name>heme</name>
        <dbReference type="ChEBI" id="CHEBI:30413"/>
    </cofactor>
</comment>
<keyword evidence="7 9" id="KW-0408">Iron</keyword>
<dbReference type="InterPro" id="IPR036396">
    <property type="entry name" value="Cyt_P450_sf"/>
</dbReference>
<evidence type="ECO:0000256" key="3">
    <source>
        <dbReference type="ARBA" id="ARBA00010617"/>
    </source>
</evidence>
<protein>
    <recommendedName>
        <fullName evidence="12">Cytochrome P450</fullName>
    </recommendedName>
</protein>
<dbReference type="PROSITE" id="PS00086">
    <property type="entry name" value="CYTOCHROME_P450"/>
    <property type="match status" value="1"/>
</dbReference>
<keyword evidence="11" id="KW-1185">Reference proteome</keyword>
<evidence type="ECO:0000256" key="7">
    <source>
        <dbReference type="ARBA" id="ARBA00023004"/>
    </source>
</evidence>
<evidence type="ECO:0000256" key="6">
    <source>
        <dbReference type="ARBA" id="ARBA00023002"/>
    </source>
</evidence>
<organism evidence="10 11">
    <name type="scientific">Somion occarium</name>
    <dbReference type="NCBI Taxonomy" id="3059160"/>
    <lineage>
        <taxon>Eukaryota</taxon>
        <taxon>Fungi</taxon>
        <taxon>Dikarya</taxon>
        <taxon>Basidiomycota</taxon>
        <taxon>Agaricomycotina</taxon>
        <taxon>Agaricomycetes</taxon>
        <taxon>Polyporales</taxon>
        <taxon>Cerrenaceae</taxon>
        <taxon>Somion</taxon>
    </lineage>
</organism>
<dbReference type="InterPro" id="IPR050121">
    <property type="entry name" value="Cytochrome_P450_monoxygenase"/>
</dbReference>
<dbReference type="InterPro" id="IPR017972">
    <property type="entry name" value="Cyt_P450_CS"/>
</dbReference>
<evidence type="ECO:0000256" key="5">
    <source>
        <dbReference type="ARBA" id="ARBA00022723"/>
    </source>
</evidence>
<keyword evidence="6 9" id="KW-0560">Oxidoreductase</keyword>
<evidence type="ECO:0000313" key="10">
    <source>
        <dbReference type="EMBL" id="CAL1697109.1"/>
    </source>
</evidence>
<dbReference type="PANTHER" id="PTHR24305:SF166">
    <property type="entry name" value="CYTOCHROME P450 12A4, MITOCHONDRIAL-RELATED"/>
    <property type="match status" value="1"/>
</dbReference>
<accession>A0ABP1CR28</accession>
<comment type="pathway">
    <text evidence="2">Secondary metabolite biosynthesis.</text>
</comment>
<keyword evidence="8 9" id="KW-0503">Monooxygenase</keyword>
<dbReference type="Pfam" id="PF00067">
    <property type="entry name" value="p450"/>
    <property type="match status" value="1"/>
</dbReference>
<sequence>MNALPIIVATGIAWLIWRVVHNLFIRSPLDNIPGPAPPSLIRGNLGQLFDRHGWDFLDGLGEKYGKVVRLTGILGHRILYVFDPAALHQVIIKEADIYDLPEWSTDNVRLTMGPGLLGVHGNQHRRQRRMLNPVFSIKHMRSITPVFYDVAHKLRSGLEVQVGDKPTTVDILGWFGRTALELIGQGGLGYSLDTLDTPAPNPYGDALKEFLPALFANSELQFLTNYVKKIGSPAFRAAMIDWLPLPALHRVKRIVNKMDTEAKNVYFHKRNAFQAGEQSVLKQVEEGKDIMSVLLQANMAASEENRLTDEEIIGQMSLLVIAGTDTTSNSLTVVMELLAQYPDIQDKLRAEIKQAREECGEDIPYDTLVSLPYMDALCRETLRLFPPVSFIFREAQKDIVMPLSEPMISVDRTTINEIPVPAGTTVIVAIRPVNQSKDIWGDDAKEFKPERWLSPLPSTVMDAHVPGVYSNLMTFNGGGRACIGFKFSQLEMKVVLATIISTFKVSLAPNAKDVMWNLSAVRYPTVGNDSDRPACPITLECLKV</sequence>
<dbReference type="Gene3D" id="1.10.630.10">
    <property type="entry name" value="Cytochrome P450"/>
    <property type="match status" value="1"/>
</dbReference>
<name>A0ABP1CR28_9APHY</name>
<evidence type="ECO:0000313" key="11">
    <source>
        <dbReference type="Proteomes" id="UP001497453"/>
    </source>
</evidence>
<dbReference type="InterPro" id="IPR001128">
    <property type="entry name" value="Cyt_P450"/>
</dbReference>
<dbReference type="CDD" id="cd11069">
    <property type="entry name" value="CYP_FUM15-like"/>
    <property type="match status" value="1"/>
</dbReference>
<dbReference type="Proteomes" id="UP001497453">
    <property type="component" value="Chromosome 1"/>
</dbReference>
<evidence type="ECO:0000256" key="4">
    <source>
        <dbReference type="ARBA" id="ARBA00022617"/>
    </source>
</evidence>
<dbReference type="SUPFAM" id="SSF48264">
    <property type="entry name" value="Cytochrome P450"/>
    <property type="match status" value="1"/>
</dbReference>
<evidence type="ECO:0000256" key="2">
    <source>
        <dbReference type="ARBA" id="ARBA00005179"/>
    </source>
</evidence>
<evidence type="ECO:0000256" key="8">
    <source>
        <dbReference type="ARBA" id="ARBA00023033"/>
    </source>
</evidence>
<dbReference type="PRINTS" id="PR00385">
    <property type="entry name" value="P450"/>
</dbReference>
<evidence type="ECO:0000256" key="9">
    <source>
        <dbReference type="RuleBase" id="RU000461"/>
    </source>
</evidence>
<dbReference type="InterPro" id="IPR002401">
    <property type="entry name" value="Cyt_P450_E_grp-I"/>
</dbReference>
<keyword evidence="5 9" id="KW-0479">Metal-binding</keyword>
<reference evidence="11" key="1">
    <citation type="submission" date="2024-04" db="EMBL/GenBank/DDBJ databases">
        <authorList>
            <person name="Shaw F."/>
            <person name="Minotto A."/>
        </authorList>
    </citation>
    <scope>NUCLEOTIDE SEQUENCE [LARGE SCALE GENOMIC DNA]</scope>
</reference>
<dbReference type="PRINTS" id="PR00463">
    <property type="entry name" value="EP450I"/>
</dbReference>
<evidence type="ECO:0000256" key="1">
    <source>
        <dbReference type="ARBA" id="ARBA00001971"/>
    </source>
</evidence>
<gene>
    <name evidence="10" type="ORF">GFSPODELE1_LOCUS1488</name>
</gene>
<comment type="similarity">
    <text evidence="3 9">Belongs to the cytochrome P450 family.</text>
</comment>
<evidence type="ECO:0008006" key="12">
    <source>
        <dbReference type="Google" id="ProtNLM"/>
    </source>
</evidence>
<dbReference type="PANTHER" id="PTHR24305">
    <property type="entry name" value="CYTOCHROME P450"/>
    <property type="match status" value="1"/>
</dbReference>
<dbReference type="EMBL" id="OZ037944">
    <property type="protein sequence ID" value="CAL1697109.1"/>
    <property type="molecule type" value="Genomic_DNA"/>
</dbReference>
<keyword evidence="4 9" id="KW-0349">Heme</keyword>